<comment type="caution">
    <text evidence="2">The sequence shown here is derived from an EMBL/GenBank/DDBJ whole genome shotgun (WGS) entry which is preliminary data.</text>
</comment>
<proteinExistence type="predicted"/>
<feature type="region of interest" description="Disordered" evidence="1">
    <location>
        <begin position="77"/>
        <end position="103"/>
    </location>
</feature>
<sequence length="103" mass="11713">MSIDAINRITRKFSYASFLQTDALEDGRYYQTTASPHSRFGTSAHNLSTTPLYQEGPSVALVEESQTTPQRLANFFSRPFRTNPLKRTKSVSKLDRRAQPSDR</sequence>
<feature type="compositionally biased region" description="Basic and acidic residues" evidence="1">
    <location>
        <begin position="92"/>
        <end position="103"/>
    </location>
</feature>
<name>A0AA36CEP1_9BILA</name>
<gene>
    <name evidence="2" type="ORF">MSPICULIGERA_LOCUS5561</name>
</gene>
<keyword evidence="3" id="KW-1185">Reference proteome</keyword>
<feature type="non-terminal residue" evidence="2">
    <location>
        <position position="103"/>
    </location>
</feature>
<evidence type="ECO:0000313" key="2">
    <source>
        <dbReference type="EMBL" id="CAJ0566985.1"/>
    </source>
</evidence>
<evidence type="ECO:0000313" key="3">
    <source>
        <dbReference type="Proteomes" id="UP001177023"/>
    </source>
</evidence>
<accession>A0AA36CEP1</accession>
<dbReference type="AlphaFoldDB" id="A0AA36CEP1"/>
<dbReference type="Proteomes" id="UP001177023">
    <property type="component" value="Unassembled WGS sequence"/>
</dbReference>
<dbReference type="EMBL" id="CATQJA010001375">
    <property type="protein sequence ID" value="CAJ0566985.1"/>
    <property type="molecule type" value="Genomic_DNA"/>
</dbReference>
<organism evidence="2 3">
    <name type="scientific">Mesorhabditis spiculigera</name>
    <dbReference type="NCBI Taxonomy" id="96644"/>
    <lineage>
        <taxon>Eukaryota</taxon>
        <taxon>Metazoa</taxon>
        <taxon>Ecdysozoa</taxon>
        <taxon>Nematoda</taxon>
        <taxon>Chromadorea</taxon>
        <taxon>Rhabditida</taxon>
        <taxon>Rhabditina</taxon>
        <taxon>Rhabditomorpha</taxon>
        <taxon>Rhabditoidea</taxon>
        <taxon>Rhabditidae</taxon>
        <taxon>Mesorhabditinae</taxon>
        <taxon>Mesorhabditis</taxon>
    </lineage>
</organism>
<protein>
    <submittedName>
        <fullName evidence="2">Uncharacterized protein</fullName>
    </submittedName>
</protein>
<evidence type="ECO:0000256" key="1">
    <source>
        <dbReference type="SAM" id="MobiDB-lite"/>
    </source>
</evidence>
<reference evidence="2" key="1">
    <citation type="submission" date="2023-06" db="EMBL/GenBank/DDBJ databases">
        <authorList>
            <person name="Delattre M."/>
        </authorList>
    </citation>
    <scope>NUCLEOTIDE SEQUENCE</scope>
    <source>
        <strain evidence="2">AF72</strain>
    </source>
</reference>